<dbReference type="Pfam" id="PF13263">
    <property type="entry name" value="PHP_C"/>
    <property type="match status" value="1"/>
</dbReference>
<protein>
    <recommendedName>
        <fullName evidence="3">PHP domain-containing protein</fullName>
    </recommendedName>
</protein>
<sequence>MLRAELHTHVKIFINRKFSPEQLKKRLNWAKRIGLNVLAITEHLDLPDFWEIYDCLEELCSNGSGALQWEGTTVLAGTEVSIEEGGHILLIGSLETLKILEGRLGRVTLENAPDFKFLMDNTEDLNFVRIGAHPCRYGYELWKIGSQLKRLDALEINANELIMAKLVQRQAFDMKIPVLAGSDAHHWLQMGRVYNLLPLKRGFTIADLKQVVARYKVTWCRQGAISIMLGGLLKGAVK</sequence>
<dbReference type="STRING" id="341036.SAMN05660649_00710"/>
<proteinExistence type="predicted"/>
<dbReference type="Proteomes" id="UP000199337">
    <property type="component" value="Unassembled WGS sequence"/>
</dbReference>
<dbReference type="GO" id="GO:0035312">
    <property type="term" value="F:5'-3' DNA exonuclease activity"/>
    <property type="evidence" value="ECO:0007669"/>
    <property type="project" value="TreeGrafter"/>
</dbReference>
<dbReference type="InterPro" id="IPR016195">
    <property type="entry name" value="Pol/histidinol_Pase-like"/>
</dbReference>
<dbReference type="Gene3D" id="3.20.20.140">
    <property type="entry name" value="Metal-dependent hydrolases"/>
    <property type="match status" value="1"/>
</dbReference>
<dbReference type="PANTHER" id="PTHR42924">
    <property type="entry name" value="EXONUCLEASE"/>
    <property type="match status" value="1"/>
</dbReference>
<dbReference type="GO" id="GO:0004534">
    <property type="term" value="F:5'-3' RNA exonuclease activity"/>
    <property type="evidence" value="ECO:0007669"/>
    <property type="project" value="TreeGrafter"/>
</dbReference>
<dbReference type="PANTHER" id="PTHR42924:SF3">
    <property type="entry name" value="POLYMERASE_HISTIDINOL PHOSPHATASE N-TERMINAL DOMAIN-CONTAINING PROTEIN"/>
    <property type="match status" value="1"/>
</dbReference>
<organism evidence="1 2">
    <name type="scientific">Desulfotruncus arcticus DSM 17038</name>
    <dbReference type="NCBI Taxonomy" id="1121424"/>
    <lineage>
        <taxon>Bacteria</taxon>
        <taxon>Bacillati</taxon>
        <taxon>Bacillota</taxon>
        <taxon>Clostridia</taxon>
        <taxon>Eubacteriales</taxon>
        <taxon>Desulfallaceae</taxon>
        <taxon>Desulfotruncus</taxon>
    </lineage>
</organism>
<accession>A0A1I2PAM8</accession>
<gene>
    <name evidence="1" type="ORF">SAMN05660649_00710</name>
</gene>
<evidence type="ECO:0000313" key="2">
    <source>
        <dbReference type="Proteomes" id="UP000199337"/>
    </source>
</evidence>
<dbReference type="EMBL" id="FOOX01000002">
    <property type="protein sequence ID" value="SFG11007.1"/>
    <property type="molecule type" value="Genomic_DNA"/>
</dbReference>
<evidence type="ECO:0000313" key="1">
    <source>
        <dbReference type="EMBL" id="SFG11007.1"/>
    </source>
</evidence>
<dbReference type="AlphaFoldDB" id="A0A1I2PAM8"/>
<name>A0A1I2PAM8_9FIRM</name>
<evidence type="ECO:0008006" key="3">
    <source>
        <dbReference type="Google" id="ProtNLM"/>
    </source>
</evidence>
<dbReference type="InterPro" id="IPR052018">
    <property type="entry name" value="PHP_domain"/>
</dbReference>
<dbReference type="SUPFAM" id="SSF89550">
    <property type="entry name" value="PHP domain-like"/>
    <property type="match status" value="1"/>
</dbReference>
<reference evidence="2" key="1">
    <citation type="submission" date="2016-10" db="EMBL/GenBank/DDBJ databases">
        <authorList>
            <person name="Varghese N."/>
            <person name="Submissions S."/>
        </authorList>
    </citation>
    <scope>NUCLEOTIDE SEQUENCE [LARGE SCALE GENOMIC DNA]</scope>
    <source>
        <strain evidence="2">DSM 17038</strain>
    </source>
</reference>
<keyword evidence="2" id="KW-1185">Reference proteome</keyword>